<evidence type="ECO:0000256" key="1">
    <source>
        <dbReference type="ARBA" id="ARBA00004141"/>
    </source>
</evidence>
<evidence type="ECO:0000313" key="9">
    <source>
        <dbReference type="EMBL" id="KAJ4385764.1"/>
    </source>
</evidence>
<comment type="similarity">
    <text evidence="2 7">Belongs to the MIP/aquaporin (TC 1.A.8) family.</text>
</comment>
<feature type="transmembrane region" description="Helical" evidence="8">
    <location>
        <begin position="274"/>
        <end position="296"/>
    </location>
</feature>
<evidence type="ECO:0000313" key="10">
    <source>
        <dbReference type="Proteomes" id="UP001140453"/>
    </source>
</evidence>
<organism evidence="9 10">
    <name type="scientific">Gnomoniopsis smithogilvyi</name>
    <dbReference type="NCBI Taxonomy" id="1191159"/>
    <lineage>
        <taxon>Eukaryota</taxon>
        <taxon>Fungi</taxon>
        <taxon>Dikarya</taxon>
        <taxon>Ascomycota</taxon>
        <taxon>Pezizomycotina</taxon>
        <taxon>Sordariomycetes</taxon>
        <taxon>Sordariomycetidae</taxon>
        <taxon>Diaporthales</taxon>
        <taxon>Gnomoniaceae</taxon>
        <taxon>Gnomoniopsis</taxon>
    </lineage>
</organism>
<keyword evidence="4 7" id="KW-0812">Transmembrane</keyword>
<evidence type="ECO:0000256" key="2">
    <source>
        <dbReference type="ARBA" id="ARBA00006175"/>
    </source>
</evidence>
<dbReference type="PRINTS" id="PR00783">
    <property type="entry name" value="MINTRINSICP"/>
</dbReference>
<dbReference type="InterPro" id="IPR000425">
    <property type="entry name" value="MIP"/>
</dbReference>
<keyword evidence="10" id="KW-1185">Reference proteome</keyword>
<dbReference type="Gene3D" id="1.20.1080.10">
    <property type="entry name" value="Glycerol uptake facilitator protein"/>
    <property type="match status" value="1"/>
</dbReference>
<proteinExistence type="inferred from homology"/>
<evidence type="ECO:0000256" key="4">
    <source>
        <dbReference type="ARBA" id="ARBA00022692"/>
    </source>
</evidence>
<dbReference type="AlphaFoldDB" id="A0A9W9CS69"/>
<feature type="transmembrane region" description="Helical" evidence="8">
    <location>
        <begin position="136"/>
        <end position="157"/>
    </location>
</feature>
<dbReference type="PANTHER" id="PTHR43829">
    <property type="entry name" value="AQUAPORIN OR AQUAGLYCEROPORIN RELATED"/>
    <property type="match status" value="1"/>
</dbReference>
<evidence type="ECO:0008006" key="11">
    <source>
        <dbReference type="Google" id="ProtNLM"/>
    </source>
</evidence>
<gene>
    <name evidence="9" type="ORF">N0V93_010195</name>
</gene>
<sequence>MSEVNRLQTNDLELGITEAVQKHVSRNVVAPKPVSQRKLDFEHARPRWLRECMAEATGVFFYVFPGIAAIAGLTLNAENALGVTAFSSLFQIGWAFAIGISFAIITCASTSGGHFNPAITIALALWQGFPWRKVPYFIFSQIFGAFMAGLFVMGMYWPEIQAMNEELIAAGKPLVANGGPASILCSFPNPNQTNLGYVFMIEFFVDSFIGIVIWSCLDPANPFVSPASAPFVIGLAYATMVWGFADVTISTNLARDLGTRIVAAIFYGREAFTYMGYAPIAILVNVPATLFATAYYEFLMRDSFLIIGKGHAVHEHGEDGLMRHISKTGRILEHDLRQITSSGTGKIPQVDHYDGSS</sequence>
<evidence type="ECO:0000256" key="7">
    <source>
        <dbReference type="RuleBase" id="RU000477"/>
    </source>
</evidence>
<feature type="transmembrane region" description="Helical" evidence="8">
    <location>
        <begin position="197"/>
        <end position="217"/>
    </location>
</feature>
<dbReference type="PROSITE" id="PS00221">
    <property type="entry name" value="MIP"/>
    <property type="match status" value="1"/>
</dbReference>
<dbReference type="PANTHER" id="PTHR43829:SF14">
    <property type="entry name" value="AQUAPORIN 3"/>
    <property type="match status" value="1"/>
</dbReference>
<keyword evidence="6 8" id="KW-0472">Membrane</keyword>
<feature type="transmembrane region" description="Helical" evidence="8">
    <location>
        <begin position="92"/>
        <end position="115"/>
    </location>
</feature>
<dbReference type="SUPFAM" id="SSF81338">
    <property type="entry name" value="Aquaporin-like"/>
    <property type="match status" value="1"/>
</dbReference>
<dbReference type="Proteomes" id="UP001140453">
    <property type="component" value="Unassembled WGS sequence"/>
</dbReference>
<comment type="caution">
    <text evidence="9">The sequence shown here is derived from an EMBL/GenBank/DDBJ whole genome shotgun (WGS) entry which is preliminary data.</text>
</comment>
<evidence type="ECO:0000256" key="8">
    <source>
        <dbReference type="SAM" id="Phobius"/>
    </source>
</evidence>
<dbReference type="GO" id="GO:0015250">
    <property type="term" value="F:water channel activity"/>
    <property type="evidence" value="ECO:0007669"/>
    <property type="project" value="TreeGrafter"/>
</dbReference>
<dbReference type="GO" id="GO:0015254">
    <property type="term" value="F:glycerol channel activity"/>
    <property type="evidence" value="ECO:0007669"/>
    <property type="project" value="TreeGrafter"/>
</dbReference>
<dbReference type="GO" id="GO:0005886">
    <property type="term" value="C:plasma membrane"/>
    <property type="evidence" value="ECO:0007669"/>
    <property type="project" value="TreeGrafter"/>
</dbReference>
<dbReference type="InterPro" id="IPR023271">
    <property type="entry name" value="Aquaporin-like"/>
</dbReference>
<keyword evidence="3 7" id="KW-0813">Transport</keyword>
<dbReference type="OrthoDB" id="3222at2759"/>
<accession>A0A9W9CS69</accession>
<evidence type="ECO:0000256" key="5">
    <source>
        <dbReference type="ARBA" id="ARBA00022989"/>
    </source>
</evidence>
<protein>
    <recommendedName>
        <fullName evidence="11">Aquaporin-like protein</fullName>
    </recommendedName>
</protein>
<keyword evidence="5 8" id="KW-1133">Transmembrane helix</keyword>
<comment type="subcellular location">
    <subcellularLocation>
        <location evidence="1">Membrane</location>
        <topology evidence="1">Multi-pass membrane protein</topology>
    </subcellularLocation>
</comment>
<evidence type="ECO:0000256" key="3">
    <source>
        <dbReference type="ARBA" id="ARBA00022448"/>
    </source>
</evidence>
<dbReference type="InterPro" id="IPR050363">
    <property type="entry name" value="MIP/Aquaporin"/>
</dbReference>
<feature type="transmembrane region" description="Helical" evidence="8">
    <location>
        <begin position="229"/>
        <end position="254"/>
    </location>
</feature>
<reference evidence="9" key="1">
    <citation type="submission" date="2022-10" db="EMBL/GenBank/DDBJ databases">
        <title>Tapping the CABI collections for fungal endophytes: first genome assemblies for Collariella, Neodidymelliopsis, Ascochyta clinopodiicola, Didymella pomorum, Didymosphaeria variabile, Neocosmospora piperis and Neocucurbitaria cava.</title>
        <authorList>
            <person name="Hill R."/>
        </authorList>
    </citation>
    <scope>NUCLEOTIDE SEQUENCE</scope>
    <source>
        <strain evidence="9">IMI 355082</strain>
    </source>
</reference>
<dbReference type="Pfam" id="PF00230">
    <property type="entry name" value="MIP"/>
    <property type="match status" value="1"/>
</dbReference>
<dbReference type="InterPro" id="IPR022357">
    <property type="entry name" value="MIP_CS"/>
</dbReference>
<feature type="transmembrane region" description="Helical" evidence="8">
    <location>
        <begin position="52"/>
        <end position="72"/>
    </location>
</feature>
<dbReference type="EMBL" id="JAPEVB010000007">
    <property type="protein sequence ID" value="KAJ4385764.1"/>
    <property type="molecule type" value="Genomic_DNA"/>
</dbReference>
<evidence type="ECO:0000256" key="6">
    <source>
        <dbReference type="ARBA" id="ARBA00023136"/>
    </source>
</evidence>
<name>A0A9W9CS69_9PEZI</name>